<dbReference type="GO" id="GO:0051787">
    <property type="term" value="F:misfolded protein binding"/>
    <property type="evidence" value="ECO:0007669"/>
    <property type="project" value="TreeGrafter"/>
</dbReference>
<evidence type="ECO:0000256" key="2">
    <source>
        <dbReference type="SAM" id="Coils"/>
    </source>
</evidence>
<protein>
    <recommendedName>
        <fullName evidence="4">J domain-containing protein</fullName>
    </recommendedName>
</protein>
<evidence type="ECO:0000256" key="3">
    <source>
        <dbReference type="SAM" id="MobiDB-lite"/>
    </source>
</evidence>
<name>A0A2K0TPI9_9HYPO</name>
<keyword evidence="1" id="KW-0143">Chaperone</keyword>
<feature type="domain" description="J" evidence="4">
    <location>
        <begin position="10"/>
        <end position="75"/>
    </location>
</feature>
<dbReference type="GO" id="GO:0005783">
    <property type="term" value="C:endoplasmic reticulum"/>
    <property type="evidence" value="ECO:0007669"/>
    <property type="project" value="TreeGrafter"/>
</dbReference>
<dbReference type="Pfam" id="PF00226">
    <property type="entry name" value="DnaJ"/>
    <property type="match status" value="1"/>
</dbReference>
<proteinExistence type="predicted"/>
<comment type="caution">
    <text evidence="5">The sequence shown here is derived from an EMBL/GenBank/DDBJ whole genome shotgun (WGS) entry which is preliminary data.</text>
</comment>
<dbReference type="InterPro" id="IPR018253">
    <property type="entry name" value="DnaJ_domain_CS"/>
</dbReference>
<keyword evidence="2" id="KW-0175">Coiled coil</keyword>
<dbReference type="InterPro" id="IPR051948">
    <property type="entry name" value="Hsp70_co-chaperone_J-domain"/>
</dbReference>
<dbReference type="GO" id="GO:0051087">
    <property type="term" value="F:protein-folding chaperone binding"/>
    <property type="evidence" value="ECO:0007669"/>
    <property type="project" value="TreeGrafter"/>
</dbReference>
<gene>
    <name evidence="5" type="ORF">TGAMA5MH_01267</name>
</gene>
<dbReference type="GO" id="GO:0036503">
    <property type="term" value="P:ERAD pathway"/>
    <property type="evidence" value="ECO:0007669"/>
    <property type="project" value="TreeGrafter"/>
</dbReference>
<dbReference type="Gene3D" id="1.10.287.110">
    <property type="entry name" value="DnaJ domain"/>
    <property type="match status" value="1"/>
</dbReference>
<dbReference type="AlphaFoldDB" id="A0A2K0TPI9"/>
<dbReference type="CDD" id="cd06257">
    <property type="entry name" value="DnaJ"/>
    <property type="match status" value="1"/>
</dbReference>
<dbReference type="PROSITE" id="PS50076">
    <property type="entry name" value="DNAJ_2"/>
    <property type="match status" value="1"/>
</dbReference>
<dbReference type="Proteomes" id="UP000236546">
    <property type="component" value="Unassembled WGS sequence"/>
</dbReference>
<evidence type="ECO:0000313" key="6">
    <source>
        <dbReference type="Proteomes" id="UP000236546"/>
    </source>
</evidence>
<dbReference type="InterPro" id="IPR036869">
    <property type="entry name" value="J_dom_sf"/>
</dbReference>
<feature type="region of interest" description="Disordered" evidence="3">
    <location>
        <begin position="245"/>
        <end position="273"/>
    </location>
</feature>
<dbReference type="PROSITE" id="PS00636">
    <property type="entry name" value="DNAJ_1"/>
    <property type="match status" value="1"/>
</dbReference>
<dbReference type="InterPro" id="IPR001623">
    <property type="entry name" value="DnaJ_domain"/>
</dbReference>
<feature type="region of interest" description="Disordered" evidence="3">
    <location>
        <begin position="82"/>
        <end position="109"/>
    </location>
</feature>
<evidence type="ECO:0000259" key="4">
    <source>
        <dbReference type="PROSITE" id="PS50076"/>
    </source>
</evidence>
<evidence type="ECO:0000313" key="5">
    <source>
        <dbReference type="EMBL" id="PNP47447.1"/>
    </source>
</evidence>
<dbReference type="SUPFAM" id="SSF46565">
    <property type="entry name" value="Chaperone J-domain"/>
    <property type="match status" value="1"/>
</dbReference>
<evidence type="ECO:0000256" key="1">
    <source>
        <dbReference type="ARBA" id="ARBA00023186"/>
    </source>
</evidence>
<dbReference type="OrthoDB" id="4899953at2759"/>
<organism evidence="5 6">
    <name type="scientific">Trichoderma gamsii</name>
    <dbReference type="NCBI Taxonomy" id="398673"/>
    <lineage>
        <taxon>Eukaryota</taxon>
        <taxon>Fungi</taxon>
        <taxon>Dikarya</taxon>
        <taxon>Ascomycota</taxon>
        <taxon>Pezizomycotina</taxon>
        <taxon>Sordariomycetes</taxon>
        <taxon>Hypocreomycetidae</taxon>
        <taxon>Hypocreales</taxon>
        <taxon>Hypocreaceae</taxon>
        <taxon>Trichoderma</taxon>
    </lineage>
</organism>
<sequence>MMAPGQVTDDYYEILGVLQSAGKDAIRASYKRLALLHHPDKNPNNPKATAQFQLIESAYSTLFDPDRRRIYDAQYASIRAQRANTAGASSQSNPSQRTSDPKSENSQKFNEQMEVLSAALQHLYTRRNRLESELFEIKRECNRSQAAIDKLQSEADKDALEQARQKSWFGYFFSAPQSEGDKEERQRRMLNNRAARTVREAEISSRKRIMASKQLSIDALNEQIRQKNVDKEILQQRERAREEAVRRAEENRNPNNFETGLSQGKQKKRGKRMRMQMQMQMQMQIQMQTQIRSARGIKLNQKGQTLDNRPEQRQAKQLAFTSAGGIERKGITYASDV</sequence>
<dbReference type="PANTHER" id="PTHR44360:SF1">
    <property type="entry name" value="DNAJ HOMOLOG SUBFAMILY B MEMBER 9"/>
    <property type="match status" value="1"/>
</dbReference>
<dbReference type="PANTHER" id="PTHR44360">
    <property type="entry name" value="DNAJ HOMOLOG SUBFAMILY B MEMBER 9"/>
    <property type="match status" value="1"/>
</dbReference>
<feature type="compositionally biased region" description="Polar residues" evidence="3">
    <location>
        <begin position="82"/>
        <end position="98"/>
    </location>
</feature>
<reference evidence="5 6" key="1">
    <citation type="submission" date="2017-02" db="EMBL/GenBank/DDBJ databases">
        <title>Genomes of Trichoderma spp. with biocontrol activity.</title>
        <authorList>
            <person name="Gardiner D."/>
            <person name="Kazan K."/>
            <person name="Vos C."/>
            <person name="Harvey P."/>
        </authorList>
    </citation>
    <scope>NUCLEOTIDE SEQUENCE [LARGE SCALE GENOMIC DNA]</scope>
    <source>
        <strain evidence="5 6">A5MH</strain>
    </source>
</reference>
<dbReference type="PRINTS" id="PR00625">
    <property type="entry name" value="JDOMAIN"/>
</dbReference>
<feature type="coiled-coil region" evidence="2">
    <location>
        <begin position="113"/>
        <end position="154"/>
    </location>
</feature>
<dbReference type="EMBL" id="MTYH01000013">
    <property type="protein sequence ID" value="PNP47447.1"/>
    <property type="molecule type" value="Genomic_DNA"/>
</dbReference>
<accession>A0A2K0TPI9</accession>
<dbReference type="SMART" id="SM00271">
    <property type="entry name" value="DnaJ"/>
    <property type="match status" value="1"/>
</dbReference>